<accession>A0A699JVY2</accession>
<proteinExistence type="predicted"/>
<evidence type="ECO:0000313" key="1">
    <source>
        <dbReference type="EMBL" id="GFA60959.1"/>
    </source>
</evidence>
<name>A0A699JVY2_TANCI</name>
<organism evidence="1">
    <name type="scientific">Tanacetum cinerariifolium</name>
    <name type="common">Dalmatian daisy</name>
    <name type="synonym">Chrysanthemum cinerariifolium</name>
    <dbReference type="NCBI Taxonomy" id="118510"/>
    <lineage>
        <taxon>Eukaryota</taxon>
        <taxon>Viridiplantae</taxon>
        <taxon>Streptophyta</taxon>
        <taxon>Embryophyta</taxon>
        <taxon>Tracheophyta</taxon>
        <taxon>Spermatophyta</taxon>
        <taxon>Magnoliopsida</taxon>
        <taxon>eudicotyledons</taxon>
        <taxon>Gunneridae</taxon>
        <taxon>Pentapetalae</taxon>
        <taxon>asterids</taxon>
        <taxon>campanulids</taxon>
        <taxon>Asterales</taxon>
        <taxon>Asteraceae</taxon>
        <taxon>Asteroideae</taxon>
        <taxon>Anthemideae</taxon>
        <taxon>Anthemidinae</taxon>
        <taxon>Tanacetum</taxon>
    </lineage>
</organism>
<dbReference type="AlphaFoldDB" id="A0A699JVY2"/>
<dbReference type="EMBL" id="BKCJ010454562">
    <property type="protein sequence ID" value="GFA60959.1"/>
    <property type="molecule type" value="Genomic_DNA"/>
</dbReference>
<reference evidence="1" key="1">
    <citation type="journal article" date="2019" name="Sci. Rep.">
        <title>Draft genome of Tanacetum cinerariifolium, the natural source of mosquito coil.</title>
        <authorList>
            <person name="Yamashiro T."/>
            <person name="Shiraishi A."/>
            <person name="Satake H."/>
            <person name="Nakayama K."/>
        </authorList>
    </citation>
    <scope>NUCLEOTIDE SEQUENCE</scope>
</reference>
<sequence>MLGIEKADTFAMTANLTGSVREINISIDTATDTENACVVFKLKCKDMPDTTHIKEDRPAMAASLKGCPAKIR</sequence>
<gene>
    <name evidence="1" type="ORF">Tci_632931</name>
</gene>
<comment type="caution">
    <text evidence="1">The sequence shown here is derived from an EMBL/GenBank/DDBJ whole genome shotgun (WGS) entry which is preliminary data.</text>
</comment>
<protein>
    <submittedName>
        <fullName evidence="1">Uncharacterized protein</fullName>
    </submittedName>
</protein>
<feature type="non-terminal residue" evidence="1">
    <location>
        <position position="72"/>
    </location>
</feature>